<proteinExistence type="predicted"/>
<gene>
    <name evidence="2" type="ORF">CUMW_215030</name>
</gene>
<sequence length="70" mass="7645">MGFFSVISNCFMRGRVSNDAKASSNVKAEVKGSSSVDQKKPKGKSSRSSNKPPILVSYFPVNFNVNMSRL</sequence>
<protein>
    <submittedName>
        <fullName evidence="2">Uncharacterized protein</fullName>
    </submittedName>
</protein>
<comment type="caution">
    <text evidence="2">The sequence shown here is derived from an EMBL/GenBank/DDBJ whole genome shotgun (WGS) entry which is preliminary data.</text>
</comment>
<evidence type="ECO:0000256" key="1">
    <source>
        <dbReference type="SAM" id="MobiDB-lite"/>
    </source>
</evidence>
<reference evidence="2 3" key="1">
    <citation type="journal article" date="2017" name="Front. Genet.">
        <title>Draft sequencing of the heterozygous diploid genome of Satsuma (Citrus unshiu Marc.) using a hybrid assembly approach.</title>
        <authorList>
            <person name="Shimizu T."/>
            <person name="Tanizawa Y."/>
            <person name="Mochizuki T."/>
            <person name="Nagasaki H."/>
            <person name="Yoshioka T."/>
            <person name="Toyoda A."/>
            <person name="Fujiyama A."/>
            <person name="Kaminuma E."/>
            <person name="Nakamura Y."/>
        </authorList>
    </citation>
    <scope>NUCLEOTIDE SEQUENCE [LARGE SCALE GENOMIC DNA]</scope>
    <source>
        <strain evidence="3">cv. Miyagawa wase</strain>
    </source>
</reference>
<evidence type="ECO:0000313" key="3">
    <source>
        <dbReference type="Proteomes" id="UP000236630"/>
    </source>
</evidence>
<feature type="compositionally biased region" description="Polar residues" evidence="1">
    <location>
        <begin position="20"/>
        <end position="36"/>
    </location>
</feature>
<feature type="region of interest" description="Disordered" evidence="1">
    <location>
        <begin position="18"/>
        <end position="54"/>
    </location>
</feature>
<keyword evidence="3" id="KW-1185">Reference proteome</keyword>
<dbReference type="EMBL" id="BDQV01000293">
    <property type="protein sequence ID" value="GAY62080.1"/>
    <property type="molecule type" value="Genomic_DNA"/>
</dbReference>
<evidence type="ECO:0000313" key="2">
    <source>
        <dbReference type="EMBL" id="GAY62080.1"/>
    </source>
</evidence>
<organism evidence="2 3">
    <name type="scientific">Citrus unshiu</name>
    <name type="common">Satsuma mandarin</name>
    <name type="synonym">Citrus nobilis var. unshiu</name>
    <dbReference type="NCBI Taxonomy" id="55188"/>
    <lineage>
        <taxon>Eukaryota</taxon>
        <taxon>Viridiplantae</taxon>
        <taxon>Streptophyta</taxon>
        <taxon>Embryophyta</taxon>
        <taxon>Tracheophyta</taxon>
        <taxon>Spermatophyta</taxon>
        <taxon>Magnoliopsida</taxon>
        <taxon>eudicotyledons</taxon>
        <taxon>Gunneridae</taxon>
        <taxon>Pentapetalae</taxon>
        <taxon>rosids</taxon>
        <taxon>malvids</taxon>
        <taxon>Sapindales</taxon>
        <taxon>Rutaceae</taxon>
        <taxon>Aurantioideae</taxon>
        <taxon>Citrus</taxon>
    </lineage>
</organism>
<name>A0A2H5QBQ6_CITUN</name>
<dbReference type="AlphaFoldDB" id="A0A2H5QBQ6"/>
<dbReference type="Proteomes" id="UP000236630">
    <property type="component" value="Unassembled WGS sequence"/>
</dbReference>
<accession>A0A2H5QBQ6</accession>